<accession>A0AAV7UWS2</accession>
<keyword evidence="2" id="KW-1185">Reference proteome</keyword>
<gene>
    <name evidence="1" type="ORF">NDU88_001705</name>
</gene>
<dbReference type="EMBL" id="JANPWB010000004">
    <property type="protein sequence ID" value="KAJ1192398.1"/>
    <property type="molecule type" value="Genomic_DNA"/>
</dbReference>
<proteinExistence type="predicted"/>
<reference evidence="1" key="1">
    <citation type="journal article" date="2022" name="bioRxiv">
        <title>Sequencing and chromosome-scale assembly of the giantPleurodeles waltlgenome.</title>
        <authorList>
            <person name="Brown T."/>
            <person name="Elewa A."/>
            <person name="Iarovenko S."/>
            <person name="Subramanian E."/>
            <person name="Araus A.J."/>
            <person name="Petzold A."/>
            <person name="Susuki M."/>
            <person name="Suzuki K.-i.T."/>
            <person name="Hayashi T."/>
            <person name="Toyoda A."/>
            <person name="Oliveira C."/>
            <person name="Osipova E."/>
            <person name="Leigh N.D."/>
            <person name="Simon A."/>
            <person name="Yun M.H."/>
        </authorList>
    </citation>
    <scope>NUCLEOTIDE SEQUENCE</scope>
    <source>
        <strain evidence="1">20211129_DDA</strain>
        <tissue evidence="1">Liver</tissue>
    </source>
</reference>
<name>A0AAV7UWS2_PLEWA</name>
<evidence type="ECO:0000313" key="2">
    <source>
        <dbReference type="Proteomes" id="UP001066276"/>
    </source>
</evidence>
<dbReference type="Proteomes" id="UP001066276">
    <property type="component" value="Chromosome 2_2"/>
</dbReference>
<dbReference type="AlphaFoldDB" id="A0AAV7UWS2"/>
<evidence type="ECO:0000313" key="1">
    <source>
        <dbReference type="EMBL" id="KAJ1192398.1"/>
    </source>
</evidence>
<comment type="caution">
    <text evidence="1">The sequence shown here is derived from an EMBL/GenBank/DDBJ whole genome shotgun (WGS) entry which is preliminary data.</text>
</comment>
<sequence>MPARGRAVCILHPAKGARGTRCGLSPPGRMRQLLERFDFLPPPGWALTRGSAVCIECPRGLGFRGTRCGLSPPGRMQLLLERFDFLPPPGWALMPERGRDACILHPEKGARGTRCGLSPPGRMQLLLERFDFMPPPGWALMRGSAVCVECPRGLGFRGTRCGLIPAGRMRRLLERSGNLRSVVLFGVGWHREVGSP</sequence>
<organism evidence="1 2">
    <name type="scientific">Pleurodeles waltl</name>
    <name type="common">Iberian ribbed newt</name>
    <dbReference type="NCBI Taxonomy" id="8319"/>
    <lineage>
        <taxon>Eukaryota</taxon>
        <taxon>Metazoa</taxon>
        <taxon>Chordata</taxon>
        <taxon>Craniata</taxon>
        <taxon>Vertebrata</taxon>
        <taxon>Euteleostomi</taxon>
        <taxon>Amphibia</taxon>
        <taxon>Batrachia</taxon>
        <taxon>Caudata</taxon>
        <taxon>Salamandroidea</taxon>
        <taxon>Salamandridae</taxon>
        <taxon>Pleurodelinae</taxon>
        <taxon>Pleurodeles</taxon>
    </lineage>
</organism>
<protein>
    <submittedName>
        <fullName evidence="1">Uncharacterized protein</fullName>
    </submittedName>
</protein>